<feature type="transmembrane region" description="Helical" evidence="7">
    <location>
        <begin position="152"/>
        <end position="176"/>
    </location>
</feature>
<dbReference type="InterPro" id="IPR005828">
    <property type="entry name" value="MFS_sugar_transport-like"/>
</dbReference>
<proteinExistence type="inferred from homology"/>
<evidence type="ECO:0000256" key="1">
    <source>
        <dbReference type="ARBA" id="ARBA00004141"/>
    </source>
</evidence>
<organism evidence="9 10">
    <name type="scientific">Trichoderma harzianum</name>
    <name type="common">Hypocrea lixii</name>
    <dbReference type="NCBI Taxonomy" id="5544"/>
    <lineage>
        <taxon>Eukaryota</taxon>
        <taxon>Fungi</taxon>
        <taxon>Dikarya</taxon>
        <taxon>Ascomycota</taxon>
        <taxon>Pezizomycotina</taxon>
        <taxon>Sordariomycetes</taxon>
        <taxon>Hypocreomycetidae</taxon>
        <taxon>Hypocreales</taxon>
        <taxon>Hypocreaceae</taxon>
        <taxon>Trichoderma</taxon>
    </lineage>
</organism>
<dbReference type="InterPro" id="IPR050360">
    <property type="entry name" value="MFS_Sugar_Transporters"/>
</dbReference>
<evidence type="ECO:0000256" key="5">
    <source>
        <dbReference type="ARBA" id="ARBA00023136"/>
    </source>
</evidence>
<reference evidence="10" key="1">
    <citation type="journal article" date="2015" name="Genome Announc.">
        <title>Draft whole-genome sequence of the biocontrol agent Trichoderma harzianum T6776.</title>
        <authorList>
            <person name="Baroncelli R."/>
            <person name="Piaggeschi G."/>
            <person name="Fiorini L."/>
            <person name="Bertolini E."/>
            <person name="Zapparata A."/>
            <person name="Pe M.E."/>
            <person name="Sarrocco S."/>
            <person name="Vannacci G."/>
        </authorList>
    </citation>
    <scope>NUCLEOTIDE SEQUENCE [LARGE SCALE GENOMIC DNA]</scope>
    <source>
        <strain evidence="10">T6776</strain>
    </source>
</reference>
<evidence type="ECO:0000313" key="9">
    <source>
        <dbReference type="EMBL" id="KKO97648.1"/>
    </source>
</evidence>
<dbReference type="Proteomes" id="UP000034112">
    <property type="component" value="Unassembled WGS sequence"/>
</dbReference>
<dbReference type="OrthoDB" id="5101577at2759"/>
<feature type="region of interest" description="Disordered" evidence="6">
    <location>
        <begin position="1"/>
        <end position="32"/>
    </location>
</feature>
<dbReference type="PANTHER" id="PTHR48022">
    <property type="entry name" value="PLASTIDIC GLUCOSE TRANSPORTER 4"/>
    <property type="match status" value="1"/>
</dbReference>
<accession>A0A0F9ZWT8</accession>
<dbReference type="GO" id="GO:0005351">
    <property type="term" value="F:carbohydrate:proton symporter activity"/>
    <property type="evidence" value="ECO:0007669"/>
    <property type="project" value="TreeGrafter"/>
</dbReference>
<dbReference type="AlphaFoldDB" id="A0A0F9ZWT8"/>
<evidence type="ECO:0000256" key="3">
    <source>
        <dbReference type="ARBA" id="ARBA00022692"/>
    </source>
</evidence>
<dbReference type="Gene3D" id="1.20.1250.20">
    <property type="entry name" value="MFS general substrate transporter like domains"/>
    <property type="match status" value="1"/>
</dbReference>
<comment type="similarity">
    <text evidence="2">Belongs to the major facilitator superfamily. Sugar transporter (TC 2.A.1.1) family.</text>
</comment>
<evidence type="ECO:0000259" key="8">
    <source>
        <dbReference type="PROSITE" id="PS50850"/>
    </source>
</evidence>
<gene>
    <name evidence="9" type="ORF">THAR02_10243</name>
</gene>
<feature type="transmembrane region" description="Helical" evidence="7">
    <location>
        <begin position="117"/>
        <end position="140"/>
    </location>
</feature>
<comment type="subcellular location">
    <subcellularLocation>
        <location evidence="1">Membrane</location>
        <topology evidence="1">Multi-pass membrane protein</topology>
    </subcellularLocation>
</comment>
<evidence type="ECO:0000256" key="6">
    <source>
        <dbReference type="SAM" id="MobiDB-lite"/>
    </source>
</evidence>
<dbReference type="OMA" id="FHARAHA"/>
<evidence type="ECO:0000313" key="10">
    <source>
        <dbReference type="Proteomes" id="UP000034112"/>
    </source>
</evidence>
<dbReference type="PANTHER" id="PTHR48022:SF5">
    <property type="entry name" value="ALPHA-GLUCOSIDES PERMEASE MPH2-RELATED"/>
    <property type="match status" value="1"/>
</dbReference>
<dbReference type="GO" id="GO:0016020">
    <property type="term" value="C:membrane"/>
    <property type="evidence" value="ECO:0007669"/>
    <property type="project" value="UniProtKB-SubCell"/>
</dbReference>
<dbReference type="SUPFAM" id="SSF103473">
    <property type="entry name" value="MFS general substrate transporter"/>
    <property type="match status" value="1"/>
</dbReference>
<evidence type="ECO:0000256" key="2">
    <source>
        <dbReference type="ARBA" id="ARBA00010992"/>
    </source>
</evidence>
<name>A0A0F9ZWT8_TRIHA</name>
<evidence type="ECO:0000256" key="4">
    <source>
        <dbReference type="ARBA" id="ARBA00022989"/>
    </source>
</evidence>
<keyword evidence="5 7" id="KW-0472">Membrane</keyword>
<dbReference type="Pfam" id="PF00083">
    <property type="entry name" value="Sugar_tr"/>
    <property type="match status" value="1"/>
</dbReference>
<keyword evidence="4 7" id="KW-1133">Transmembrane helix</keyword>
<keyword evidence="3 7" id="KW-0812">Transmembrane</keyword>
<sequence length="237" mass="25814">MAPSCADLPHQVEQSIHPANSKEPGKSDVSQVDNDGYGSFAKDVFHDSKAATEAEHMTTPLQGFKKYPKAVAWSILVTMAVVMDGYDESLIKSLFAQKAFRKRFGQPTPAGGYQLTAAWQAGTANASVIGIMIGMCFNGYVRERFGMRKTMLAACFVLTGLIFILVFAQSVAMLLVGELLCGICWGIFHARAHASIYWDLAIGAQSELISKEKSGSSHYNTGVFAPIKSTVYYHLDL</sequence>
<dbReference type="PROSITE" id="PS50850">
    <property type="entry name" value="MFS"/>
    <property type="match status" value="1"/>
</dbReference>
<evidence type="ECO:0000256" key="7">
    <source>
        <dbReference type="SAM" id="Phobius"/>
    </source>
</evidence>
<dbReference type="InterPro" id="IPR036259">
    <property type="entry name" value="MFS_trans_sf"/>
</dbReference>
<feature type="domain" description="Major facilitator superfamily (MFS) profile" evidence="8">
    <location>
        <begin position="73"/>
        <end position="237"/>
    </location>
</feature>
<dbReference type="InterPro" id="IPR020846">
    <property type="entry name" value="MFS_dom"/>
</dbReference>
<comment type="caution">
    <text evidence="9">The sequence shown here is derived from an EMBL/GenBank/DDBJ whole genome shotgun (WGS) entry which is preliminary data.</text>
</comment>
<protein>
    <submittedName>
        <fullName evidence="9">Sugar porter family MFS transporter</fullName>
    </submittedName>
</protein>
<dbReference type="EMBL" id="JOKZ01000525">
    <property type="protein sequence ID" value="KKO97648.1"/>
    <property type="molecule type" value="Genomic_DNA"/>
</dbReference>